<name>A0A2S0MHS9_9BURK</name>
<dbReference type="InterPro" id="IPR014956">
    <property type="entry name" value="ParBc_2"/>
</dbReference>
<protein>
    <submittedName>
        <fullName evidence="1">Chromosome partitioning protein ParB</fullName>
    </submittedName>
</protein>
<evidence type="ECO:0000313" key="2">
    <source>
        <dbReference type="Proteomes" id="UP000239709"/>
    </source>
</evidence>
<dbReference type="AlphaFoldDB" id="A0A2S0MHS9"/>
<dbReference type="Pfam" id="PF08857">
    <property type="entry name" value="ParBc_2"/>
    <property type="match status" value="1"/>
</dbReference>
<dbReference type="OrthoDB" id="323572at2"/>
<dbReference type="Gene3D" id="3.90.1530.10">
    <property type="entry name" value="Conserved hypothetical protein from pyrococcus furiosus pfu- 392566-001, ParB domain"/>
    <property type="match status" value="1"/>
</dbReference>
<dbReference type="InterPro" id="IPR016932">
    <property type="entry name" value="UCP029669"/>
</dbReference>
<dbReference type="KEGG" id="otk:C6570_15320"/>
<keyword evidence="2" id="KW-1185">Reference proteome</keyword>
<sequence length="211" mass="23786">MRAQSHLERATLADLRPTQMTVGTAEVVVKRAQWAALKRKARSKLLAEHWFPAVKGADGHFYIVDHHHLGVALLAEKVDTVWVMPLADFSTLEHDMFWRVMEFHQWAHPYNEKGERRDFNKIPQRLTGLADDPYRSLAGAVRRAGGYAKDAAPYTEFLWAAFFRPRFRKTDLHVEGDQGLSPAIVTEAVALARSSQAQFLPGWSGVIAPTA</sequence>
<dbReference type="CDD" id="cd16390">
    <property type="entry name" value="ParB_N_Srx_like"/>
    <property type="match status" value="1"/>
</dbReference>
<organism evidence="1 2">
    <name type="scientific">Ottowia oryzae</name>
    <dbReference type="NCBI Taxonomy" id="2109914"/>
    <lineage>
        <taxon>Bacteria</taxon>
        <taxon>Pseudomonadati</taxon>
        <taxon>Pseudomonadota</taxon>
        <taxon>Betaproteobacteria</taxon>
        <taxon>Burkholderiales</taxon>
        <taxon>Comamonadaceae</taxon>
        <taxon>Ottowia</taxon>
    </lineage>
</organism>
<dbReference type="SUPFAM" id="SSF110849">
    <property type="entry name" value="ParB/Sulfiredoxin"/>
    <property type="match status" value="1"/>
</dbReference>
<dbReference type="PIRSF" id="PIRSF029669">
    <property type="entry name" value="UCP029669"/>
    <property type="match status" value="1"/>
</dbReference>
<dbReference type="EMBL" id="CP027666">
    <property type="protein sequence ID" value="AVO35438.1"/>
    <property type="molecule type" value="Genomic_DNA"/>
</dbReference>
<gene>
    <name evidence="1" type="ORF">C6570_15320</name>
</gene>
<accession>A0A2S0MHS9</accession>
<dbReference type="RefSeq" id="WP_106703986.1">
    <property type="nucleotide sequence ID" value="NZ_CP027666.1"/>
</dbReference>
<dbReference type="Proteomes" id="UP000239709">
    <property type="component" value="Chromosome"/>
</dbReference>
<evidence type="ECO:0000313" key="1">
    <source>
        <dbReference type="EMBL" id="AVO35438.1"/>
    </source>
</evidence>
<reference evidence="1 2" key="1">
    <citation type="submission" date="2018-03" db="EMBL/GenBank/DDBJ databases">
        <title>Genome sequencing of Ottowia sp.</title>
        <authorList>
            <person name="Kim S.-J."/>
            <person name="Heo J."/>
            <person name="Kwon S.-W."/>
        </authorList>
    </citation>
    <scope>NUCLEOTIDE SEQUENCE [LARGE SCALE GENOMIC DNA]</scope>
    <source>
        <strain evidence="1 2">KADR8-3</strain>
    </source>
</reference>
<dbReference type="Gene3D" id="1.10.8.10">
    <property type="entry name" value="DNA helicase RuvA subunit, C-terminal domain"/>
    <property type="match status" value="1"/>
</dbReference>
<proteinExistence type="predicted"/>
<dbReference type="InterPro" id="IPR036086">
    <property type="entry name" value="ParB/Sulfiredoxin_sf"/>
</dbReference>